<organism evidence="7 8">
    <name type="scientific">Exidia glandulosa HHB12029</name>
    <dbReference type="NCBI Taxonomy" id="1314781"/>
    <lineage>
        <taxon>Eukaryota</taxon>
        <taxon>Fungi</taxon>
        <taxon>Dikarya</taxon>
        <taxon>Basidiomycota</taxon>
        <taxon>Agaricomycotina</taxon>
        <taxon>Agaricomycetes</taxon>
        <taxon>Auriculariales</taxon>
        <taxon>Exidiaceae</taxon>
        <taxon>Exidia</taxon>
    </lineage>
</organism>
<dbReference type="InterPro" id="IPR036188">
    <property type="entry name" value="FAD/NAD-bd_sf"/>
</dbReference>
<dbReference type="PROSITE" id="PS00624">
    <property type="entry name" value="GMC_OXRED_2"/>
    <property type="match status" value="1"/>
</dbReference>
<dbReference type="InterPro" id="IPR012132">
    <property type="entry name" value="GMC_OxRdtase"/>
</dbReference>
<reference evidence="7 8" key="1">
    <citation type="journal article" date="2016" name="Mol. Biol. Evol.">
        <title>Comparative Genomics of Early-Diverging Mushroom-Forming Fungi Provides Insights into the Origins of Lignocellulose Decay Capabilities.</title>
        <authorList>
            <person name="Nagy L.G."/>
            <person name="Riley R."/>
            <person name="Tritt A."/>
            <person name="Adam C."/>
            <person name="Daum C."/>
            <person name="Floudas D."/>
            <person name="Sun H."/>
            <person name="Yadav J.S."/>
            <person name="Pangilinan J."/>
            <person name="Larsson K.H."/>
            <person name="Matsuura K."/>
            <person name="Barry K."/>
            <person name="Labutti K."/>
            <person name="Kuo R."/>
            <person name="Ohm R.A."/>
            <person name="Bhattacharya S.S."/>
            <person name="Shirouzu T."/>
            <person name="Yoshinaga Y."/>
            <person name="Martin F.M."/>
            <person name="Grigoriev I.V."/>
            <person name="Hibbett D.S."/>
        </authorList>
    </citation>
    <scope>NUCLEOTIDE SEQUENCE [LARGE SCALE GENOMIC DNA]</scope>
    <source>
        <strain evidence="7 8">HHB12029</strain>
    </source>
</reference>
<protein>
    <submittedName>
        <fullName evidence="7">Alcohol oxidase</fullName>
    </submittedName>
</protein>
<dbReference type="Gene3D" id="3.30.560.10">
    <property type="entry name" value="Glucose Oxidase, domain 3"/>
    <property type="match status" value="1"/>
</dbReference>
<sequence length="597" mass="65177">MQHETLEADVIVVGAGTAGCVLAARLAEADPQLRILVLEAGEHTLNGSAIRVPGDFMKLSQPDSTRATHYECEPSDSMVGRKLHIDSARCVGGGSAINYMMYTRGAASDYDDWEQKYENPGWGFDGMLPMFKKFETYEVDPTSPWHGTSGPMHITLRGPLSELSEEWLHTALAFDDRPVVSDPNDFHTFNAYGVWPKYINSAGVRQDAGHLFLYPKVLAPDSNVTLRVESQVARVILQSGRVVGVEFKDQEGLHVAKSNKMVVLSAGAIGTPQILERSGIGSPQVLGAAGIACEVELPGVGENYQDHNVVDSLYLRVRGDDRCAYLRGDPEVVAKAWETYNNGGQGVLSTNREDCGVKLRPSTKELESLGGAFNEEWKRFFEPAPDKPLLFHGILPNPPVDIPDMPDDREHFRAFAYSGYPFSRGSIHIRSGDADIHPRFDSGFFSNLADMGPLIWQYKLCREVARRMPSYRGEMPALHPAFKPGSNVACSTKHLPVAMDAASILYDAEDDAAIEQWVRQNVNSMWHSMGTCAMKPHSAGGVVDPRLNVYGIHGLKIADLSICPSNVSANTASTALAIGEKAACIISDDLGIHVLPA</sequence>
<proteinExistence type="inferred from homology"/>
<evidence type="ECO:0000259" key="6">
    <source>
        <dbReference type="PROSITE" id="PS00624"/>
    </source>
</evidence>
<dbReference type="SUPFAM" id="SSF51905">
    <property type="entry name" value="FAD/NAD(P)-binding domain"/>
    <property type="match status" value="1"/>
</dbReference>
<dbReference type="AlphaFoldDB" id="A0A165DN51"/>
<dbReference type="Pfam" id="PF00732">
    <property type="entry name" value="GMC_oxred_N"/>
    <property type="match status" value="1"/>
</dbReference>
<gene>
    <name evidence="7" type="ORF">EXIGLDRAFT_776008</name>
</gene>
<dbReference type="GO" id="GO:0050660">
    <property type="term" value="F:flavin adenine dinucleotide binding"/>
    <property type="evidence" value="ECO:0007669"/>
    <property type="project" value="InterPro"/>
</dbReference>
<dbReference type="EMBL" id="KV426204">
    <property type="protein sequence ID" value="KZV84962.1"/>
    <property type="molecule type" value="Genomic_DNA"/>
</dbReference>
<comment type="similarity">
    <text evidence="2 4">Belongs to the GMC oxidoreductase family.</text>
</comment>
<evidence type="ECO:0000256" key="2">
    <source>
        <dbReference type="ARBA" id="ARBA00010790"/>
    </source>
</evidence>
<accession>A0A165DN51</accession>
<dbReference type="PANTHER" id="PTHR11552:SF78">
    <property type="entry name" value="GLUCOSE-METHANOL-CHOLINE OXIDOREDUCTASE N-TERMINAL DOMAIN-CONTAINING PROTEIN"/>
    <property type="match status" value="1"/>
</dbReference>
<dbReference type="Pfam" id="PF05199">
    <property type="entry name" value="GMC_oxred_C"/>
    <property type="match status" value="1"/>
</dbReference>
<evidence type="ECO:0000259" key="5">
    <source>
        <dbReference type="PROSITE" id="PS00623"/>
    </source>
</evidence>
<keyword evidence="4" id="KW-0285">Flavoprotein</keyword>
<evidence type="ECO:0000256" key="4">
    <source>
        <dbReference type="RuleBase" id="RU003968"/>
    </source>
</evidence>
<feature type="binding site" evidence="3">
    <location>
        <position position="232"/>
    </location>
    <ligand>
        <name>FAD</name>
        <dbReference type="ChEBI" id="CHEBI:57692"/>
    </ligand>
</feature>
<keyword evidence="3 4" id="KW-0274">FAD</keyword>
<dbReference type="SUPFAM" id="SSF54373">
    <property type="entry name" value="FAD-linked reductases, C-terminal domain"/>
    <property type="match status" value="1"/>
</dbReference>
<dbReference type="Proteomes" id="UP000077266">
    <property type="component" value="Unassembled WGS sequence"/>
</dbReference>
<dbReference type="STRING" id="1314781.A0A165DN51"/>
<name>A0A165DN51_EXIGL</name>
<evidence type="ECO:0000313" key="8">
    <source>
        <dbReference type="Proteomes" id="UP000077266"/>
    </source>
</evidence>
<dbReference type="Gene3D" id="3.50.50.60">
    <property type="entry name" value="FAD/NAD(P)-binding domain"/>
    <property type="match status" value="1"/>
</dbReference>
<feature type="binding site" evidence="3">
    <location>
        <begin position="526"/>
        <end position="527"/>
    </location>
    <ligand>
        <name>FAD</name>
        <dbReference type="ChEBI" id="CHEBI:57692"/>
    </ligand>
</feature>
<dbReference type="GO" id="GO:0016614">
    <property type="term" value="F:oxidoreductase activity, acting on CH-OH group of donors"/>
    <property type="evidence" value="ECO:0007669"/>
    <property type="project" value="InterPro"/>
</dbReference>
<feature type="domain" description="Glucose-methanol-choline oxidoreductase N-terminal" evidence="5">
    <location>
        <begin position="88"/>
        <end position="111"/>
    </location>
</feature>
<comment type="cofactor">
    <cofactor evidence="1 3">
        <name>FAD</name>
        <dbReference type="ChEBI" id="CHEBI:57692"/>
    </cofactor>
</comment>
<dbReference type="InParanoid" id="A0A165DN51"/>
<dbReference type="PROSITE" id="PS00623">
    <property type="entry name" value="GMC_OXRED_1"/>
    <property type="match status" value="1"/>
</dbReference>
<feature type="domain" description="Glucose-methanol-choline oxidoreductase N-terminal" evidence="6">
    <location>
        <begin position="267"/>
        <end position="281"/>
    </location>
</feature>
<dbReference type="PANTHER" id="PTHR11552">
    <property type="entry name" value="GLUCOSE-METHANOL-CHOLINE GMC OXIDOREDUCTASE"/>
    <property type="match status" value="1"/>
</dbReference>
<dbReference type="OrthoDB" id="269227at2759"/>
<dbReference type="InterPro" id="IPR007867">
    <property type="entry name" value="GMC_OxRtase_C"/>
</dbReference>
<dbReference type="PIRSF" id="PIRSF000137">
    <property type="entry name" value="Alcohol_oxidase"/>
    <property type="match status" value="1"/>
</dbReference>
<dbReference type="InterPro" id="IPR000172">
    <property type="entry name" value="GMC_OxRdtase_N"/>
</dbReference>
<evidence type="ECO:0000256" key="3">
    <source>
        <dbReference type="PIRSR" id="PIRSR000137-2"/>
    </source>
</evidence>
<evidence type="ECO:0000256" key="1">
    <source>
        <dbReference type="ARBA" id="ARBA00001974"/>
    </source>
</evidence>
<evidence type="ECO:0000313" key="7">
    <source>
        <dbReference type="EMBL" id="KZV84962.1"/>
    </source>
</evidence>
<keyword evidence="8" id="KW-1185">Reference proteome</keyword>